<dbReference type="AlphaFoldDB" id="A0AAV4VXI8"/>
<reference evidence="2 3" key="1">
    <citation type="submission" date="2021-06" db="EMBL/GenBank/DDBJ databases">
        <title>Caerostris darwini draft genome.</title>
        <authorList>
            <person name="Kono N."/>
            <person name="Arakawa K."/>
        </authorList>
    </citation>
    <scope>NUCLEOTIDE SEQUENCE [LARGE SCALE GENOMIC DNA]</scope>
</reference>
<dbReference type="Proteomes" id="UP001054837">
    <property type="component" value="Unassembled WGS sequence"/>
</dbReference>
<sequence>MRLLFLFPPTTRSIALGEEWFSKVKKINRIKKRGRVNSSQSHRFPEIWLGARLRSMKRHKRNRKGKKIQKGERDANKNSARPLFRVTFQPWNLRISFHKFR</sequence>
<accession>A0AAV4VXI8</accession>
<comment type="caution">
    <text evidence="2">The sequence shown here is derived from an EMBL/GenBank/DDBJ whole genome shotgun (WGS) entry which is preliminary data.</text>
</comment>
<proteinExistence type="predicted"/>
<evidence type="ECO:0000256" key="1">
    <source>
        <dbReference type="SAM" id="MobiDB-lite"/>
    </source>
</evidence>
<keyword evidence="3" id="KW-1185">Reference proteome</keyword>
<protein>
    <submittedName>
        <fullName evidence="2">Uncharacterized protein</fullName>
    </submittedName>
</protein>
<evidence type="ECO:0000313" key="2">
    <source>
        <dbReference type="EMBL" id="GIY74429.1"/>
    </source>
</evidence>
<dbReference type="EMBL" id="BPLQ01013753">
    <property type="protein sequence ID" value="GIY74429.1"/>
    <property type="molecule type" value="Genomic_DNA"/>
</dbReference>
<feature type="region of interest" description="Disordered" evidence="1">
    <location>
        <begin position="56"/>
        <end position="79"/>
    </location>
</feature>
<organism evidence="2 3">
    <name type="scientific">Caerostris darwini</name>
    <dbReference type="NCBI Taxonomy" id="1538125"/>
    <lineage>
        <taxon>Eukaryota</taxon>
        <taxon>Metazoa</taxon>
        <taxon>Ecdysozoa</taxon>
        <taxon>Arthropoda</taxon>
        <taxon>Chelicerata</taxon>
        <taxon>Arachnida</taxon>
        <taxon>Araneae</taxon>
        <taxon>Araneomorphae</taxon>
        <taxon>Entelegynae</taxon>
        <taxon>Araneoidea</taxon>
        <taxon>Araneidae</taxon>
        <taxon>Caerostris</taxon>
    </lineage>
</organism>
<feature type="compositionally biased region" description="Basic residues" evidence="1">
    <location>
        <begin position="56"/>
        <end position="68"/>
    </location>
</feature>
<evidence type="ECO:0000313" key="3">
    <source>
        <dbReference type="Proteomes" id="UP001054837"/>
    </source>
</evidence>
<name>A0AAV4VXI8_9ARAC</name>
<gene>
    <name evidence="2" type="ORF">CDAR_502091</name>
</gene>